<keyword evidence="12" id="KW-0539">Nucleus</keyword>
<evidence type="ECO:0000256" key="9">
    <source>
        <dbReference type="ARBA" id="ARBA00022829"/>
    </source>
</evidence>
<proteinExistence type="inferred from homology"/>
<evidence type="ECO:0000313" key="16">
    <source>
        <dbReference type="EMBL" id="CAH7688612.1"/>
    </source>
</evidence>
<evidence type="ECO:0000256" key="14">
    <source>
        <dbReference type="ARBA" id="ARBA00030453"/>
    </source>
</evidence>
<keyword evidence="17" id="KW-1185">Reference proteome</keyword>
<dbReference type="GO" id="GO:1990537">
    <property type="term" value="C:mitotic spindle polar microtubule"/>
    <property type="evidence" value="ECO:0007669"/>
    <property type="project" value="TreeGrafter"/>
</dbReference>
<comment type="subcellular location">
    <subcellularLocation>
        <location evidence="3">Chromosome</location>
        <location evidence="3">Centromere</location>
        <location evidence="3">Kinetochore</location>
    </subcellularLocation>
    <subcellularLocation>
        <location evidence="2">Cytoplasm</location>
        <location evidence="2">Cytoskeleton</location>
        <location evidence="2">Spindle</location>
    </subcellularLocation>
    <subcellularLocation>
        <location evidence="1">Nucleus</location>
    </subcellularLocation>
</comment>
<dbReference type="AlphaFoldDB" id="A0AAV0BMW3"/>
<protein>
    <recommendedName>
        <fullName evidence="5">DASH complex subunit DAM1</fullName>
    </recommendedName>
    <alternativeName>
        <fullName evidence="14">Outer kinetochore protein DAM1</fullName>
    </alternativeName>
</protein>
<evidence type="ECO:0000256" key="3">
    <source>
        <dbReference type="ARBA" id="ARBA00004629"/>
    </source>
</evidence>
<comment type="similarity">
    <text evidence="4">Belongs to the DASH complex DAM1 family.</text>
</comment>
<evidence type="ECO:0000256" key="1">
    <source>
        <dbReference type="ARBA" id="ARBA00004123"/>
    </source>
</evidence>
<dbReference type="Proteomes" id="UP001153365">
    <property type="component" value="Unassembled WGS sequence"/>
</dbReference>
<organism evidence="16 17">
    <name type="scientific">Phakopsora pachyrhizi</name>
    <name type="common">Asian soybean rust disease fungus</name>
    <dbReference type="NCBI Taxonomy" id="170000"/>
    <lineage>
        <taxon>Eukaryota</taxon>
        <taxon>Fungi</taxon>
        <taxon>Dikarya</taxon>
        <taxon>Basidiomycota</taxon>
        <taxon>Pucciniomycotina</taxon>
        <taxon>Pucciniomycetes</taxon>
        <taxon>Pucciniales</taxon>
        <taxon>Phakopsoraceae</taxon>
        <taxon>Phakopsora</taxon>
    </lineage>
</organism>
<feature type="compositionally biased region" description="Basic and acidic residues" evidence="15">
    <location>
        <begin position="48"/>
        <end position="58"/>
    </location>
</feature>
<comment type="caution">
    <text evidence="16">The sequence shown here is derived from an EMBL/GenBank/DDBJ whole genome shotgun (WGS) entry which is preliminary data.</text>
</comment>
<dbReference type="GO" id="GO:0044732">
    <property type="term" value="C:mitotic spindle pole body"/>
    <property type="evidence" value="ECO:0007669"/>
    <property type="project" value="TreeGrafter"/>
</dbReference>
<evidence type="ECO:0000256" key="6">
    <source>
        <dbReference type="ARBA" id="ARBA00022454"/>
    </source>
</evidence>
<evidence type="ECO:0000256" key="5">
    <source>
        <dbReference type="ARBA" id="ARBA00020497"/>
    </source>
</evidence>
<evidence type="ECO:0000256" key="11">
    <source>
        <dbReference type="ARBA" id="ARBA00023212"/>
    </source>
</evidence>
<dbReference type="PANTHER" id="PTHR28113:SF1">
    <property type="entry name" value="DASH COMPLEX SUBUNIT DAM1"/>
    <property type="match status" value="1"/>
</dbReference>
<dbReference type="Pfam" id="PF08653">
    <property type="entry name" value="DASH_Dam1"/>
    <property type="match status" value="1"/>
</dbReference>
<feature type="region of interest" description="Disordered" evidence="15">
    <location>
        <begin position="1"/>
        <end position="81"/>
    </location>
</feature>
<feature type="compositionally biased region" description="Polar residues" evidence="15">
    <location>
        <begin position="18"/>
        <end position="33"/>
    </location>
</feature>
<keyword evidence="11" id="KW-0206">Cytoskeleton</keyword>
<accession>A0AAV0BMW3</accession>
<sequence length="342" mass="38992">MNEQHQRFPKTPLKRISRNSLRAPSVSNINDLTKSGGEILFSSSPDHNQNDDRDDGHRSNLKTNHPKPLSSSSSSSSTTAEPLDNLSELFSDLADSVTDLSTNLLNLDRVCQDLDGFNHSFSSFLYGLRISSYVTEFEEAPKLDSFEFSKYLQRKKPQQDQDEFESYLSKNFKDLIPDEANSTIRNESCIEASILQNSTAIHSTSSSKLQGEQLTSETRIKETDTLRKRSNDKISDQIHKTFTKSSRLQQRQLLKFCEPILECLPIKFREQQPHRREMEFVISCLRLNSNSSRGLQIKEIVRLEPSLALHRVRECCTTLFNSKKATKINTDAVSSFVITQFS</sequence>
<dbReference type="InterPro" id="IPR013962">
    <property type="entry name" value="DASH_Dam1"/>
</dbReference>
<evidence type="ECO:0000313" key="17">
    <source>
        <dbReference type="Proteomes" id="UP001153365"/>
    </source>
</evidence>
<keyword evidence="7" id="KW-0963">Cytoplasm</keyword>
<dbReference type="GO" id="GO:0042729">
    <property type="term" value="C:DASH complex"/>
    <property type="evidence" value="ECO:0007669"/>
    <property type="project" value="InterPro"/>
</dbReference>
<keyword evidence="8" id="KW-0493">Microtubule</keyword>
<dbReference type="PANTHER" id="PTHR28113">
    <property type="entry name" value="DASH COMPLEX SUBUNIT DAM1"/>
    <property type="match status" value="1"/>
</dbReference>
<keyword evidence="13" id="KW-0137">Centromere</keyword>
<evidence type="ECO:0000256" key="7">
    <source>
        <dbReference type="ARBA" id="ARBA00022490"/>
    </source>
</evidence>
<keyword evidence="10" id="KW-0995">Kinetochore</keyword>
<reference evidence="16" key="1">
    <citation type="submission" date="2022-06" db="EMBL/GenBank/DDBJ databases">
        <authorList>
            <consortium name="SYNGENTA / RWTH Aachen University"/>
        </authorList>
    </citation>
    <scope>NUCLEOTIDE SEQUENCE</scope>
</reference>
<name>A0AAV0BMW3_PHAPC</name>
<evidence type="ECO:0000256" key="10">
    <source>
        <dbReference type="ARBA" id="ARBA00022838"/>
    </source>
</evidence>
<evidence type="ECO:0000256" key="15">
    <source>
        <dbReference type="SAM" id="MobiDB-lite"/>
    </source>
</evidence>
<evidence type="ECO:0000256" key="8">
    <source>
        <dbReference type="ARBA" id="ARBA00022701"/>
    </source>
</evidence>
<evidence type="ECO:0000256" key="4">
    <source>
        <dbReference type="ARBA" id="ARBA00010073"/>
    </source>
</evidence>
<gene>
    <name evidence="16" type="ORF">PPACK8108_LOCUS23593</name>
</gene>
<evidence type="ECO:0000256" key="13">
    <source>
        <dbReference type="ARBA" id="ARBA00023328"/>
    </source>
</evidence>
<dbReference type="GO" id="GO:1990758">
    <property type="term" value="P:mitotic sister chromatid biorientation"/>
    <property type="evidence" value="ECO:0007669"/>
    <property type="project" value="TreeGrafter"/>
</dbReference>
<keyword evidence="6" id="KW-0158">Chromosome</keyword>
<evidence type="ECO:0000256" key="12">
    <source>
        <dbReference type="ARBA" id="ARBA00023242"/>
    </source>
</evidence>
<keyword evidence="9" id="KW-0159">Chromosome partition</keyword>
<evidence type="ECO:0000256" key="2">
    <source>
        <dbReference type="ARBA" id="ARBA00004186"/>
    </source>
</evidence>
<dbReference type="EMBL" id="CALTRL010005998">
    <property type="protein sequence ID" value="CAH7688612.1"/>
    <property type="molecule type" value="Genomic_DNA"/>
</dbReference>